<keyword evidence="3" id="KW-0645">Protease</keyword>
<evidence type="ECO:0000256" key="1">
    <source>
        <dbReference type="ARBA" id="ARBA00004371"/>
    </source>
</evidence>
<dbReference type="PANTHER" id="PTHR12411">
    <property type="entry name" value="CYSTEINE PROTEASE FAMILY C1-RELATED"/>
    <property type="match status" value="1"/>
</dbReference>
<dbReference type="GO" id="GO:0005794">
    <property type="term" value="C:Golgi apparatus"/>
    <property type="evidence" value="ECO:0007669"/>
    <property type="project" value="Ensembl"/>
</dbReference>
<dbReference type="GO" id="GO:0019064">
    <property type="term" value="P:fusion of virus membrane with host plasma membrane"/>
    <property type="evidence" value="ECO:0007669"/>
    <property type="project" value="Ensembl"/>
</dbReference>
<dbReference type="GO" id="GO:0005615">
    <property type="term" value="C:extracellular space"/>
    <property type="evidence" value="ECO:0007669"/>
    <property type="project" value="Ensembl"/>
</dbReference>
<dbReference type="SMART" id="SM00645">
    <property type="entry name" value="Pept_C1"/>
    <property type="match status" value="1"/>
</dbReference>
<feature type="domain" description="Peptidase C1A papain C-terminal" evidence="10">
    <location>
        <begin position="114"/>
        <end position="332"/>
    </location>
</feature>
<dbReference type="GO" id="GO:0043394">
    <property type="term" value="F:proteoglycan binding"/>
    <property type="evidence" value="ECO:0007669"/>
    <property type="project" value="Ensembl"/>
</dbReference>
<dbReference type="InterPro" id="IPR039417">
    <property type="entry name" value="Peptidase_C1A_papain-like"/>
</dbReference>
<dbReference type="InterPro" id="IPR038765">
    <property type="entry name" value="Papain-like_cys_pep_sf"/>
</dbReference>
<evidence type="ECO:0000256" key="3">
    <source>
        <dbReference type="ARBA" id="ARBA00022670"/>
    </source>
</evidence>
<reference evidence="12" key="1">
    <citation type="submission" date="2025-08" db="UniProtKB">
        <authorList>
            <consortium name="Ensembl"/>
        </authorList>
    </citation>
    <scope>IDENTIFICATION</scope>
</reference>
<dbReference type="GO" id="GO:0005771">
    <property type="term" value="C:multivesicular body"/>
    <property type="evidence" value="ECO:0007669"/>
    <property type="project" value="Ensembl"/>
</dbReference>
<organism evidence="12 13">
    <name type="scientific">Moschus moschiferus</name>
    <name type="common">Siberian musk deer</name>
    <name type="synonym">Moschus sibiricus</name>
    <dbReference type="NCBI Taxonomy" id="68415"/>
    <lineage>
        <taxon>Eukaryota</taxon>
        <taxon>Metazoa</taxon>
        <taxon>Chordata</taxon>
        <taxon>Craniata</taxon>
        <taxon>Vertebrata</taxon>
        <taxon>Euteleostomi</taxon>
        <taxon>Mammalia</taxon>
        <taxon>Eutheria</taxon>
        <taxon>Laurasiatheria</taxon>
        <taxon>Artiodactyla</taxon>
        <taxon>Ruminantia</taxon>
        <taxon>Pecora</taxon>
        <taxon>Moschidae</taxon>
        <taxon>Moschus</taxon>
    </lineage>
</organism>
<dbReference type="SMART" id="SM00848">
    <property type="entry name" value="Inhibitor_I29"/>
    <property type="match status" value="1"/>
</dbReference>
<dbReference type="InterPro" id="IPR013128">
    <property type="entry name" value="Peptidase_C1A"/>
</dbReference>
<dbReference type="PRINTS" id="PR00705">
    <property type="entry name" value="PAPAIN"/>
</dbReference>
<dbReference type="GO" id="GO:0042393">
    <property type="term" value="F:histone binding"/>
    <property type="evidence" value="ECO:0007669"/>
    <property type="project" value="Ensembl"/>
</dbReference>
<dbReference type="Ensembl" id="ENSMMST00000009833.1">
    <property type="protein sequence ID" value="ENSMMSP00000008864.1"/>
    <property type="gene ID" value="ENSMMSG00000006857.1"/>
</dbReference>
<dbReference type="GO" id="GO:0004197">
    <property type="term" value="F:cysteine-type endopeptidase activity"/>
    <property type="evidence" value="ECO:0007669"/>
    <property type="project" value="Ensembl"/>
</dbReference>
<dbReference type="InterPro" id="IPR000169">
    <property type="entry name" value="Pept_cys_AS"/>
</dbReference>
<dbReference type="GO" id="GO:0005764">
    <property type="term" value="C:lysosome"/>
    <property type="evidence" value="ECO:0007669"/>
    <property type="project" value="UniProtKB-SubCell"/>
</dbReference>
<evidence type="ECO:0000313" key="12">
    <source>
        <dbReference type="Ensembl" id="ENSMMSP00000008864.1"/>
    </source>
</evidence>
<dbReference type="GO" id="GO:0097067">
    <property type="term" value="P:cellular response to thyroid hormone stimulus"/>
    <property type="evidence" value="ECO:0007669"/>
    <property type="project" value="Ensembl"/>
</dbReference>
<dbReference type="PROSITE" id="PS00639">
    <property type="entry name" value="THIOL_PROTEASE_HIS"/>
    <property type="match status" value="1"/>
</dbReference>
<dbReference type="Gene3D" id="3.90.70.10">
    <property type="entry name" value="Cysteine proteinases"/>
    <property type="match status" value="1"/>
</dbReference>
<dbReference type="GO" id="GO:0031638">
    <property type="term" value="P:zymogen activation"/>
    <property type="evidence" value="ECO:0007669"/>
    <property type="project" value="Ensembl"/>
</dbReference>
<dbReference type="PROSITE" id="PS00139">
    <property type="entry name" value="THIOL_PROTEASE_CYS"/>
    <property type="match status" value="1"/>
</dbReference>
<accession>A0A8C6DA53</accession>
<dbReference type="GO" id="GO:0005886">
    <property type="term" value="C:plasma membrane"/>
    <property type="evidence" value="ECO:0007669"/>
    <property type="project" value="Ensembl"/>
</dbReference>
<dbReference type="GO" id="GO:0097655">
    <property type="term" value="F:serpin family protein binding"/>
    <property type="evidence" value="ECO:0007669"/>
    <property type="project" value="Ensembl"/>
</dbReference>
<dbReference type="GO" id="GO:0001968">
    <property type="term" value="F:fibronectin binding"/>
    <property type="evidence" value="ECO:0007669"/>
    <property type="project" value="Ensembl"/>
</dbReference>
<evidence type="ECO:0000256" key="8">
    <source>
        <dbReference type="ARBA" id="ARBA00023228"/>
    </source>
</evidence>
<dbReference type="InterPro" id="IPR025661">
    <property type="entry name" value="Pept_asp_AS"/>
</dbReference>
<proteinExistence type="inferred from homology"/>
<keyword evidence="7" id="KW-1015">Disulfide bond</keyword>
<gene>
    <name evidence="12" type="primary">CTSL</name>
</gene>
<keyword evidence="8" id="KW-0458">Lysosome</keyword>
<dbReference type="GO" id="GO:0016540">
    <property type="term" value="P:protein autoprocessing"/>
    <property type="evidence" value="ECO:0007669"/>
    <property type="project" value="Ensembl"/>
</dbReference>
<dbReference type="GO" id="GO:0039654">
    <property type="term" value="P:fusion of virus membrane with host endosome membrane"/>
    <property type="evidence" value="ECO:0007669"/>
    <property type="project" value="Ensembl"/>
</dbReference>
<evidence type="ECO:0000256" key="5">
    <source>
        <dbReference type="ARBA" id="ARBA00022807"/>
    </source>
</evidence>
<dbReference type="GO" id="GO:0030574">
    <property type="term" value="P:collagen catabolic process"/>
    <property type="evidence" value="ECO:0007669"/>
    <property type="project" value="Ensembl"/>
</dbReference>
<evidence type="ECO:0000256" key="6">
    <source>
        <dbReference type="ARBA" id="ARBA00023145"/>
    </source>
</evidence>
<evidence type="ECO:0000256" key="7">
    <source>
        <dbReference type="ARBA" id="ARBA00023157"/>
    </source>
</evidence>
<feature type="chain" id="PRO_5034252259" evidence="9">
    <location>
        <begin position="18"/>
        <end position="333"/>
    </location>
</feature>
<feature type="domain" description="Cathepsin propeptide inhibitor" evidence="11">
    <location>
        <begin position="29"/>
        <end position="88"/>
    </location>
</feature>
<evidence type="ECO:0000313" key="13">
    <source>
        <dbReference type="Proteomes" id="UP000694544"/>
    </source>
</evidence>
<evidence type="ECO:0000256" key="2">
    <source>
        <dbReference type="ARBA" id="ARBA00008455"/>
    </source>
</evidence>
<dbReference type="PROSITE" id="PS00640">
    <property type="entry name" value="THIOL_PROTEASE_ASN"/>
    <property type="match status" value="1"/>
</dbReference>
<dbReference type="Proteomes" id="UP000694544">
    <property type="component" value="Unplaced"/>
</dbReference>
<evidence type="ECO:0000259" key="10">
    <source>
        <dbReference type="SMART" id="SM00645"/>
    </source>
</evidence>
<dbReference type="SUPFAM" id="SSF54001">
    <property type="entry name" value="Cysteine proteinases"/>
    <property type="match status" value="1"/>
</dbReference>
<dbReference type="InterPro" id="IPR025660">
    <property type="entry name" value="Pept_his_AS"/>
</dbReference>
<sequence>MNPSLLLTALCLGIASAAPKFDHSLNTQWKLWKAEHRKLYELNEEDWRKVVWKKNMEMIELHNQEYSQGKHSFSMAMNAFGDMTNEEFRQVMNGFRGQKNKKGKVFNEAISASIPLSVDWREKGYVTPVKTQGTCGSCWAFSTTGALEGQMFRKTGKLVSLSEQNLVDCSQPEGNHGCHGGFMDNAFQYVLDVGGLDSEESYPYIGLAGTCHYNPNNSAANETGFVDLPKQEKALMKAVATLGPISVAIDAGNPSFQFYQSGIYYEPKCSSESVDHAVLVVGYGFEGADSDDNKYWLVKNSWGERWGMNGYIKMAKDRNNHCGIATMASYPTV</sequence>
<dbReference type="GeneTree" id="ENSGT00940000154367"/>
<protein>
    <submittedName>
        <fullName evidence="12">Cathepsin L</fullName>
    </submittedName>
</protein>
<evidence type="ECO:0000256" key="9">
    <source>
        <dbReference type="SAM" id="SignalP"/>
    </source>
</evidence>
<keyword evidence="9" id="KW-0732">Signal</keyword>
<dbReference type="AlphaFoldDB" id="A0A8C6DA53"/>
<keyword evidence="13" id="KW-1185">Reference proteome</keyword>
<reference evidence="12" key="2">
    <citation type="submission" date="2025-09" db="UniProtKB">
        <authorList>
            <consortium name="Ensembl"/>
        </authorList>
    </citation>
    <scope>IDENTIFICATION</scope>
</reference>
<dbReference type="CDD" id="cd02248">
    <property type="entry name" value="Peptidase_C1A"/>
    <property type="match status" value="1"/>
</dbReference>
<evidence type="ECO:0000259" key="11">
    <source>
        <dbReference type="SMART" id="SM00848"/>
    </source>
</evidence>
<dbReference type="Pfam" id="PF00112">
    <property type="entry name" value="Peptidase_C1"/>
    <property type="match status" value="1"/>
</dbReference>
<dbReference type="FunFam" id="3.90.70.10:FF:000332">
    <property type="entry name" value="Cathepsin L1"/>
    <property type="match status" value="1"/>
</dbReference>
<dbReference type="GO" id="GO:0019065">
    <property type="term" value="P:receptor-mediated endocytosis of virus by host cell"/>
    <property type="evidence" value="ECO:0007669"/>
    <property type="project" value="Ensembl"/>
</dbReference>
<comment type="similarity">
    <text evidence="2">Belongs to the peptidase C1 family.</text>
</comment>
<feature type="signal peptide" evidence="9">
    <location>
        <begin position="1"/>
        <end position="17"/>
    </location>
</feature>
<evidence type="ECO:0000256" key="4">
    <source>
        <dbReference type="ARBA" id="ARBA00022801"/>
    </source>
</evidence>
<dbReference type="GO" id="GO:0002250">
    <property type="term" value="P:adaptive immune response"/>
    <property type="evidence" value="ECO:0007669"/>
    <property type="project" value="Ensembl"/>
</dbReference>
<dbReference type="GO" id="GO:0005518">
    <property type="term" value="F:collagen binding"/>
    <property type="evidence" value="ECO:0007669"/>
    <property type="project" value="Ensembl"/>
</dbReference>
<keyword evidence="5" id="KW-0788">Thiol protease</keyword>
<dbReference type="GO" id="GO:0051603">
    <property type="term" value="P:proteolysis involved in protein catabolic process"/>
    <property type="evidence" value="ECO:0007669"/>
    <property type="project" value="Ensembl"/>
</dbReference>
<keyword evidence="6" id="KW-0865">Zymogen</keyword>
<keyword evidence="4" id="KW-0378">Hydrolase</keyword>
<dbReference type="InterPro" id="IPR000668">
    <property type="entry name" value="Peptidase_C1A_C"/>
</dbReference>
<dbReference type="InterPro" id="IPR013201">
    <property type="entry name" value="Prot_inhib_I29"/>
</dbReference>
<name>A0A8C6DA53_MOSMO</name>
<dbReference type="Pfam" id="PF08246">
    <property type="entry name" value="Inhibitor_I29"/>
    <property type="match status" value="1"/>
</dbReference>
<comment type="subcellular location">
    <subcellularLocation>
        <location evidence="1">Lysosome</location>
    </subcellularLocation>
</comment>